<dbReference type="NCBIfam" id="TIGR00678">
    <property type="entry name" value="holB"/>
    <property type="match status" value="1"/>
</dbReference>
<sequence length="328" mass="34629">MAPLPDFLQGALQQALSLGKTHAVLITGQAGLGQFELARALSQAWLCEDHAPGTPACGHCASCHLVAQRSHPDERWLLPAALRVQLGFEEAPAEGKAKPSKEIRIDEVRAMLDFSISTSGRGQGKVVGIHPAEALNTVAANALLKTLEEPGGALRFVLSCAAPDELLPTIRSRCQVLQLEAPSAAQATQWLAHQGLPAADAQTLLSLSAGRPGQALSWHSAGLNTQRLAALVTDAQQGDLSAHEALGLPTLIDLLARLAHDQLRRAHGQAALYFDGASLPPPAKAEALQRWAQELRQARAKGEHPLTPGLWLDTLAAQAQAGLRPAKG</sequence>
<name>A0A840S2M2_9BURK</name>
<dbReference type="GO" id="GO:0009360">
    <property type="term" value="C:DNA polymerase III complex"/>
    <property type="evidence" value="ECO:0007669"/>
    <property type="project" value="TreeGrafter"/>
</dbReference>
<dbReference type="PANTHER" id="PTHR11669">
    <property type="entry name" value="REPLICATION FACTOR C / DNA POLYMERASE III GAMMA-TAU SUBUNIT"/>
    <property type="match status" value="1"/>
</dbReference>
<keyword evidence="1" id="KW-0548">Nucleotidyltransferase</keyword>
<gene>
    <name evidence="1" type="ORF">HNQ51_002766</name>
</gene>
<keyword evidence="1" id="KW-0808">Transferase</keyword>
<dbReference type="PANTHER" id="PTHR11669:SF8">
    <property type="entry name" value="DNA POLYMERASE III SUBUNIT DELTA"/>
    <property type="match status" value="1"/>
</dbReference>
<dbReference type="EMBL" id="JACHHO010000004">
    <property type="protein sequence ID" value="MBB5205447.1"/>
    <property type="molecule type" value="Genomic_DNA"/>
</dbReference>
<dbReference type="SUPFAM" id="SSF52540">
    <property type="entry name" value="P-loop containing nucleoside triphosphate hydrolases"/>
    <property type="match status" value="1"/>
</dbReference>
<dbReference type="RefSeq" id="WP_175423610.1">
    <property type="nucleotide sequence ID" value="NZ_CP040709.1"/>
</dbReference>
<evidence type="ECO:0000313" key="1">
    <source>
        <dbReference type="EMBL" id="MBB5205447.1"/>
    </source>
</evidence>
<dbReference type="EC" id="2.7.7.7" evidence="1"/>
<protein>
    <submittedName>
        <fullName evidence="1">DNA polymerase-3 subunit delta</fullName>
        <ecNumber evidence="1">2.7.7.7</ecNumber>
    </submittedName>
</protein>
<dbReference type="Pfam" id="PF13177">
    <property type="entry name" value="DNA_pol3_delta2"/>
    <property type="match status" value="1"/>
</dbReference>
<proteinExistence type="predicted"/>
<reference evidence="1 2" key="1">
    <citation type="submission" date="2020-08" db="EMBL/GenBank/DDBJ databases">
        <title>Genomic Encyclopedia of Type Strains, Phase IV (KMG-IV): sequencing the most valuable type-strain genomes for metagenomic binning, comparative biology and taxonomic classification.</title>
        <authorList>
            <person name="Goeker M."/>
        </authorList>
    </citation>
    <scope>NUCLEOTIDE SEQUENCE [LARGE SCALE GENOMIC DNA]</scope>
    <source>
        <strain evidence="1 2">DSM 23958</strain>
    </source>
</reference>
<dbReference type="InterPro" id="IPR027417">
    <property type="entry name" value="P-loop_NTPase"/>
</dbReference>
<dbReference type="GO" id="GO:0003887">
    <property type="term" value="F:DNA-directed DNA polymerase activity"/>
    <property type="evidence" value="ECO:0007669"/>
    <property type="project" value="UniProtKB-EC"/>
</dbReference>
<dbReference type="AlphaFoldDB" id="A0A840S2M2"/>
<dbReference type="GO" id="GO:0006261">
    <property type="term" value="P:DNA-templated DNA replication"/>
    <property type="evidence" value="ECO:0007669"/>
    <property type="project" value="TreeGrafter"/>
</dbReference>
<accession>A0A840S2M2</accession>
<comment type="caution">
    <text evidence="1">The sequence shown here is derived from an EMBL/GenBank/DDBJ whole genome shotgun (WGS) entry which is preliminary data.</text>
</comment>
<dbReference type="InterPro" id="IPR050238">
    <property type="entry name" value="DNA_Rep/Repair_Clamp_Loader"/>
</dbReference>
<keyword evidence="2" id="KW-1185">Reference proteome</keyword>
<evidence type="ECO:0000313" key="2">
    <source>
        <dbReference type="Proteomes" id="UP000554837"/>
    </source>
</evidence>
<organism evidence="1 2">
    <name type="scientific">Inhella inkyongensis</name>
    <dbReference type="NCBI Taxonomy" id="392593"/>
    <lineage>
        <taxon>Bacteria</taxon>
        <taxon>Pseudomonadati</taxon>
        <taxon>Pseudomonadota</taxon>
        <taxon>Betaproteobacteria</taxon>
        <taxon>Burkholderiales</taxon>
        <taxon>Sphaerotilaceae</taxon>
        <taxon>Inhella</taxon>
    </lineage>
</organism>
<dbReference type="Proteomes" id="UP000554837">
    <property type="component" value="Unassembled WGS sequence"/>
</dbReference>
<dbReference type="InterPro" id="IPR004622">
    <property type="entry name" value="DNA_pol_HolB"/>
</dbReference>
<dbReference type="GO" id="GO:0008408">
    <property type="term" value="F:3'-5' exonuclease activity"/>
    <property type="evidence" value="ECO:0007669"/>
    <property type="project" value="InterPro"/>
</dbReference>
<dbReference type="Gene3D" id="3.40.50.300">
    <property type="entry name" value="P-loop containing nucleotide triphosphate hydrolases"/>
    <property type="match status" value="1"/>
</dbReference>